<evidence type="ECO:0000313" key="2">
    <source>
        <dbReference type="Proteomes" id="UP001623661"/>
    </source>
</evidence>
<organism evidence="1 2">
    <name type="scientific">Candidatus Clostridium radicumherbarum</name>
    <dbReference type="NCBI Taxonomy" id="3381662"/>
    <lineage>
        <taxon>Bacteria</taxon>
        <taxon>Bacillati</taxon>
        <taxon>Bacillota</taxon>
        <taxon>Clostridia</taxon>
        <taxon>Eubacteriales</taxon>
        <taxon>Clostridiaceae</taxon>
        <taxon>Clostridium</taxon>
    </lineage>
</organism>
<dbReference type="Proteomes" id="UP001623661">
    <property type="component" value="Unassembled WGS sequence"/>
</dbReference>
<keyword evidence="2" id="KW-1185">Reference proteome</keyword>
<name>A0ABW8TND0_9CLOT</name>
<dbReference type="EMBL" id="JBJHZY010000001">
    <property type="protein sequence ID" value="MFL0266884.1"/>
    <property type="molecule type" value="Genomic_DNA"/>
</dbReference>
<comment type="caution">
    <text evidence="1">The sequence shown here is derived from an EMBL/GenBank/DDBJ whole genome shotgun (WGS) entry which is preliminary data.</text>
</comment>
<accession>A0ABW8TND0</accession>
<protein>
    <submittedName>
        <fullName evidence="1">Uncharacterized protein</fullName>
    </submittedName>
</protein>
<sequence>MRKLWLFPGGKVASLVELVVIHKFRIGLLHPTQWGMIELIRKDAYGNRNRYALYTEEGEFVFPIKTS</sequence>
<proteinExistence type="predicted"/>
<evidence type="ECO:0000313" key="1">
    <source>
        <dbReference type="EMBL" id="MFL0266884.1"/>
    </source>
</evidence>
<dbReference type="RefSeq" id="WP_406763503.1">
    <property type="nucleotide sequence ID" value="NZ_JBJHZY010000001.1"/>
</dbReference>
<gene>
    <name evidence="1" type="ORF">ACJDUH_02125</name>
</gene>
<reference evidence="1 2" key="1">
    <citation type="submission" date="2024-11" db="EMBL/GenBank/DDBJ databases">
        <authorList>
            <person name="Heng Y.C."/>
            <person name="Lim A.C.H."/>
            <person name="Lee J.K.Y."/>
            <person name="Kittelmann S."/>
        </authorList>
    </citation>
    <scope>NUCLEOTIDE SEQUENCE [LARGE SCALE GENOMIC DNA]</scope>
    <source>
        <strain evidence="1 2">WILCCON 0202</strain>
    </source>
</reference>